<feature type="compositionally biased region" description="Polar residues" evidence="6">
    <location>
        <begin position="301"/>
        <end position="318"/>
    </location>
</feature>
<keyword evidence="7" id="KW-0812">Transmembrane</keyword>
<keyword evidence="5" id="KW-0479">Metal-binding</keyword>
<feature type="active site" description="Nucleophile" evidence="4">
    <location>
        <position position="342"/>
    </location>
</feature>
<evidence type="ECO:0000256" key="2">
    <source>
        <dbReference type="ARBA" id="ARBA00022801"/>
    </source>
</evidence>
<dbReference type="Gene3D" id="1.10.439.10">
    <property type="entry name" value="Penicillin Amidohydrolase, domain 1"/>
    <property type="match status" value="1"/>
</dbReference>
<dbReference type="Proteomes" id="UP000269669">
    <property type="component" value="Unassembled WGS sequence"/>
</dbReference>
<dbReference type="InterPro" id="IPR043146">
    <property type="entry name" value="Penicillin_amidase_N_B-knob"/>
</dbReference>
<dbReference type="Gene3D" id="1.10.1400.10">
    <property type="match status" value="1"/>
</dbReference>
<dbReference type="GO" id="GO:0046872">
    <property type="term" value="F:metal ion binding"/>
    <property type="evidence" value="ECO:0007669"/>
    <property type="project" value="UniProtKB-KW"/>
</dbReference>
<evidence type="ECO:0000256" key="1">
    <source>
        <dbReference type="ARBA" id="ARBA00006586"/>
    </source>
</evidence>
<dbReference type="RefSeq" id="WP_125484609.1">
    <property type="nucleotide sequence ID" value="NZ_RSDW01000001.1"/>
</dbReference>
<keyword evidence="2" id="KW-0378">Hydrolase</keyword>
<keyword evidence="5" id="KW-0106">Calcium</keyword>
<keyword evidence="7" id="KW-1133">Transmembrane helix</keyword>
<dbReference type="Pfam" id="PF01804">
    <property type="entry name" value="Penicil_amidase"/>
    <property type="match status" value="1"/>
</dbReference>
<evidence type="ECO:0000256" key="7">
    <source>
        <dbReference type="SAM" id="Phobius"/>
    </source>
</evidence>
<feature type="binding site" evidence="5">
    <location>
        <position position="557"/>
    </location>
    <ligand>
        <name>Ca(2+)</name>
        <dbReference type="ChEBI" id="CHEBI:29108"/>
    </ligand>
</feature>
<sequence>MNRYEAEPQQPNPLLHRVVRDEPAYTTPRVHIFFKILLVSIPLVLVGIVIAFFTARHWAQRALHDSLPQLDGSISIPGLSAPVTVQRDTHGVPHIRAASLDDLIIAQGYVTAQDRLWQMDTLRRFVSGNMAEVFGKSMIPHDRIQRTLQIQAAADRAYAAFPPDQMRWLELYARGVNASMEAQRAHLPLEFRLLGYQPAPWTPRDTITVGLVLFQDLTTSFPQKLNREALAAKLSPELIADLYPTGSWRDHPPTQPTIDLTAPQEEIPDIPLDESQTKLTKPTDPTNPSAQFMRSHRMSGSFAQSANRTPSTSQRPTATTQDLLALQQSLKDTLCEECIPGSNNWVVSGTHTATGKPLLSNDMHLTHSVPGIWYQADLEAPTPTGEFHVTGVSLPGVPFIIVGHNAHVAWGFTNLGADVQDVFIEHTRGTGDTAEYQSPDGAWHPILHQKEVIHVRRSQDIVLDIPTTQHGNIITPIISGILPSEQRALALRWTIYDPANISASLLYIDSASDWPSFTAAFSTFGGPAQNVVYADDQGHIGYHAVGKIPLRGSLIQPSPISTVPIDGLDTTQDWTSYIPFDQLPQSFDPPSGILATANSRVTPDNYPFPITPDWGAPYRTERIWKVLSSKDHLTPADMLALQTDVYSDLDHVIAQRLAYAIDHSSTKDKRLHQAADLLRNWNGNVDADASAPAIVDAAREAFWPLILTPKLGTATHYDPRTSAPSEPLWQLYTWNEKTYVAEQLIMHTPARWLPSTYASWDELLTAAVDHGLHEAHAPSDLTHWHYGKAHPIDIEHPIYILSPILQRIVSLPIGTGIQPQSGDGTTVKQVGRTFGPSERFTAGLADLDHSTLNLVLGQSSNPASPWFLDQWPAWYKATTYPLPFTNPAVDATTTHTLTLTPN</sequence>
<dbReference type="InterPro" id="IPR014395">
    <property type="entry name" value="Pen/GL7ACA/AHL_acylase"/>
</dbReference>
<feature type="transmembrane region" description="Helical" evidence="7">
    <location>
        <begin position="32"/>
        <end position="53"/>
    </location>
</feature>
<reference evidence="8 9" key="1">
    <citation type="submission" date="2018-12" db="EMBL/GenBank/DDBJ databases">
        <title>Sequencing of bacterial isolates from soil warming experiment in Harvard Forest, Massachusetts, USA.</title>
        <authorList>
            <person name="Deangelis K."/>
        </authorList>
    </citation>
    <scope>NUCLEOTIDE SEQUENCE [LARGE SCALE GENOMIC DNA]</scope>
    <source>
        <strain evidence="8 9">EB153</strain>
    </source>
</reference>
<evidence type="ECO:0000313" key="9">
    <source>
        <dbReference type="Proteomes" id="UP000269669"/>
    </source>
</evidence>
<comment type="caution">
    <text evidence="8">The sequence shown here is derived from an EMBL/GenBank/DDBJ whole genome shotgun (WGS) entry which is preliminary data.</text>
</comment>
<keyword evidence="3" id="KW-0865">Zymogen</keyword>
<dbReference type="Gene3D" id="3.60.20.10">
    <property type="entry name" value="Glutamine Phosphoribosylpyrophosphate, subunit 1, domain 1"/>
    <property type="match status" value="1"/>
</dbReference>
<keyword evidence="9" id="KW-1185">Reference proteome</keyword>
<comment type="similarity">
    <text evidence="1">Belongs to the peptidase S45 family.</text>
</comment>
<comment type="cofactor">
    <cofactor evidence="5">
        <name>Ca(2+)</name>
        <dbReference type="ChEBI" id="CHEBI:29108"/>
    </cofactor>
    <text evidence="5">Binds 1 Ca(2+) ion per dimer.</text>
</comment>
<dbReference type="PIRSF" id="PIRSF001227">
    <property type="entry name" value="Pen_acylase"/>
    <property type="match status" value="1"/>
</dbReference>
<feature type="region of interest" description="Disordered" evidence="6">
    <location>
        <begin position="245"/>
        <end position="318"/>
    </location>
</feature>
<proteinExistence type="inferred from homology"/>
<organism evidence="8 9">
    <name type="scientific">Edaphobacter aggregans</name>
    <dbReference type="NCBI Taxonomy" id="570835"/>
    <lineage>
        <taxon>Bacteria</taxon>
        <taxon>Pseudomonadati</taxon>
        <taxon>Acidobacteriota</taxon>
        <taxon>Terriglobia</taxon>
        <taxon>Terriglobales</taxon>
        <taxon>Acidobacteriaceae</taxon>
        <taxon>Edaphobacter</taxon>
    </lineage>
</organism>
<dbReference type="GO" id="GO:0016811">
    <property type="term" value="F:hydrolase activity, acting on carbon-nitrogen (but not peptide) bonds, in linear amides"/>
    <property type="evidence" value="ECO:0007669"/>
    <property type="project" value="InterPro"/>
</dbReference>
<dbReference type="GO" id="GO:0017000">
    <property type="term" value="P:antibiotic biosynthetic process"/>
    <property type="evidence" value="ECO:0007669"/>
    <property type="project" value="InterPro"/>
</dbReference>
<dbReference type="PANTHER" id="PTHR34218">
    <property type="entry name" value="PEPTIDASE S45 PENICILLIN AMIDASE"/>
    <property type="match status" value="1"/>
</dbReference>
<keyword evidence="7" id="KW-0472">Membrane</keyword>
<dbReference type="Gene3D" id="2.30.120.10">
    <property type="match status" value="1"/>
</dbReference>
<evidence type="ECO:0000256" key="3">
    <source>
        <dbReference type="ARBA" id="ARBA00023145"/>
    </source>
</evidence>
<dbReference type="PANTHER" id="PTHR34218:SF4">
    <property type="entry name" value="ACYL-HOMOSERINE LACTONE ACYLASE QUIP"/>
    <property type="match status" value="1"/>
</dbReference>
<accession>A0A3R9QGF5</accession>
<dbReference type="InterPro" id="IPR023343">
    <property type="entry name" value="Penicillin_amidase_dom1"/>
</dbReference>
<dbReference type="CDD" id="cd03747">
    <property type="entry name" value="Ntn_PGA_like"/>
    <property type="match status" value="1"/>
</dbReference>
<dbReference type="SUPFAM" id="SSF56235">
    <property type="entry name" value="N-terminal nucleophile aminohydrolases (Ntn hydrolases)"/>
    <property type="match status" value="1"/>
</dbReference>
<protein>
    <submittedName>
        <fullName evidence="8">Penicillin amidase</fullName>
    </submittedName>
</protein>
<dbReference type="EMBL" id="RSDW01000001">
    <property type="protein sequence ID" value="RSL15926.1"/>
    <property type="molecule type" value="Genomic_DNA"/>
</dbReference>
<evidence type="ECO:0000256" key="5">
    <source>
        <dbReference type="PIRSR" id="PIRSR001227-2"/>
    </source>
</evidence>
<dbReference type="AlphaFoldDB" id="A0A3R9QGF5"/>
<feature type="compositionally biased region" description="Polar residues" evidence="6">
    <location>
        <begin position="277"/>
        <end position="292"/>
    </location>
</feature>
<feature type="binding site" evidence="5">
    <location>
        <position position="418"/>
    </location>
    <ligand>
        <name>Ca(2+)</name>
        <dbReference type="ChEBI" id="CHEBI:29108"/>
    </ligand>
</feature>
<evidence type="ECO:0000256" key="4">
    <source>
        <dbReference type="PIRSR" id="PIRSR001227-1"/>
    </source>
</evidence>
<gene>
    <name evidence="8" type="ORF">EDE15_1432</name>
</gene>
<name>A0A3R9QGF5_9BACT</name>
<dbReference type="InterPro" id="IPR002692">
    <property type="entry name" value="S45"/>
</dbReference>
<dbReference type="InterPro" id="IPR029055">
    <property type="entry name" value="Ntn_hydrolases_N"/>
</dbReference>
<dbReference type="InterPro" id="IPR043147">
    <property type="entry name" value="Penicillin_amidase_A-knob"/>
</dbReference>
<feature type="binding site" evidence="5">
    <location>
        <position position="421"/>
    </location>
    <ligand>
        <name>Ca(2+)</name>
        <dbReference type="ChEBI" id="CHEBI:29108"/>
    </ligand>
</feature>
<dbReference type="OrthoDB" id="9759796at2"/>
<evidence type="ECO:0000313" key="8">
    <source>
        <dbReference type="EMBL" id="RSL15926.1"/>
    </source>
</evidence>
<evidence type="ECO:0000256" key="6">
    <source>
        <dbReference type="SAM" id="MobiDB-lite"/>
    </source>
</evidence>